<evidence type="ECO:0000313" key="2">
    <source>
        <dbReference type="Proteomes" id="UP000604481"/>
    </source>
</evidence>
<comment type="caution">
    <text evidence="1">The sequence shown here is derived from an EMBL/GenBank/DDBJ whole genome shotgun (WGS) entry which is preliminary data.</text>
</comment>
<name>A0A8J7KBN1_9NEIS</name>
<protein>
    <submittedName>
        <fullName evidence="1">Uncharacterized protein</fullName>
    </submittedName>
</protein>
<evidence type="ECO:0000313" key="1">
    <source>
        <dbReference type="EMBL" id="MBE9610399.1"/>
    </source>
</evidence>
<sequence length="264" mass="29845">MSHLLIRHTIWLNGQECYMVSYPLGQRTPCWQGDQLIDHEGAMLLTQLQDLVNSAPRGKFGQDNLTFVLGAPMVRHTLLPWQDSLHSQDDWNSYAAALFAQQYGSDISNWRIQSSEAGYGQPRLAVAIDEVLYQTALDVARNGGLRLQGVEPLLAHTVNHYFRQIRDRDFALLILGKFYAHVAFCRDDQWQSVSCQPFIHPQHHDPAALQALLRDTAILSGQTVPDTVYLSSTETDAAMVDQHSDQMIWLGHPLPAFARQQVTR</sequence>
<keyword evidence="2" id="KW-1185">Reference proteome</keyword>
<proteinExistence type="predicted"/>
<accession>A0A8J7KBN1</accession>
<gene>
    <name evidence="1" type="ORF">INR99_13745</name>
</gene>
<dbReference type="RefSeq" id="WP_194116946.1">
    <property type="nucleotide sequence ID" value="NZ_JADFUA010000009.1"/>
</dbReference>
<dbReference type="Proteomes" id="UP000604481">
    <property type="component" value="Unassembled WGS sequence"/>
</dbReference>
<dbReference type="EMBL" id="JADFUA010000009">
    <property type="protein sequence ID" value="MBE9610399.1"/>
    <property type="molecule type" value="Genomic_DNA"/>
</dbReference>
<reference evidence="1 2" key="1">
    <citation type="submission" date="2020-10" db="EMBL/GenBank/DDBJ databases">
        <title>The genome sequence of Chitinilyticum litopenaei 4Y14.</title>
        <authorList>
            <person name="Liu Y."/>
        </authorList>
    </citation>
    <scope>NUCLEOTIDE SEQUENCE [LARGE SCALE GENOMIC DNA]</scope>
    <source>
        <strain evidence="1 2">4Y14</strain>
    </source>
</reference>
<dbReference type="AlphaFoldDB" id="A0A8J7KBN1"/>
<organism evidence="1 2">
    <name type="scientific">Chitinilyticum piscinae</name>
    <dbReference type="NCBI Taxonomy" id="2866724"/>
    <lineage>
        <taxon>Bacteria</taxon>
        <taxon>Pseudomonadati</taxon>
        <taxon>Pseudomonadota</taxon>
        <taxon>Betaproteobacteria</taxon>
        <taxon>Neisseriales</taxon>
        <taxon>Chitinibacteraceae</taxon>
        <taxon>Chitinilyticum</taxon>
    </lineage>
</organism>